<gene>
    <name evidence="1" type="ordered locus">Acid345_3378</name>
</gene>
<proteinExistence type="predicted"/>
<evidence type="ECO:0000313" key="1">
    <source>
        <dbReference type="EMBL" id="ABF42379.1"/>
    </source>
</evidence>
<dbReference type="KEGG" id="aba:Acid345_3378"/>
<evidence type="ECO:0000313" key="2">
    <source>
        <dbReference type="Proteomes" id="UP000002432"/>
    </source>
</evidence>
<accession>Q1IL71</accession>
<dbReference type="EMBL" id="CP000360">
    <property type="protein sequence ID" value="ABF42379.1"/>
    <property type="molecule type" value="Genomic_DNA"/>
</dbReference>
<reference evidence="1 2" key="1">
    <citation type="journal article" date="2009" name="Appl. Environ. Microbiol.">
        <title>Three genomes from the phylum Acidobacteria provide insight into the lifestyles of these microorganisms in soils.</title>
        <authorList>
            <person name="Ward N.L."/>
            <person name="Challacombe J.F."/>
            <person name="Janssen P.H."/>
            <person name="Henrissat B."/>
            <person name="Coutinho P.M."/>
            <person name="Wu M."/>
            <person name="Xie G."/>
            <person name="Haft D.H."/>
            <person name="Sait M."/>
            <person name="Badger J."/>
            <person name="Barabote R.D."/>
            <person name="Bradley B."/>
            <person name="Brettin T.S."/>
            <person name="Brinkac L.M."/>
            <person name="Bruce D."/>
            <person name="Creasy T."/>
            <person name="Daugherty S.C."/>
            <person name="Davidsen T.M."/>
            <person name="DeBoy R.T."/>
            <person name="Detter J.C."/>
            <person name="Dodson R.J."/>
            <person name="Durkin A.S."/>
            <person name="Ganapathy A."/>
            <person name="Gwinn-Giglio M."/>
            <person name="Han C.S."/>
            <person name="Khouri H."/>
            <person name="Kiss H."/>
            <person name="Kothari S.P."/>
            <person name="Madupu R."/>
            <person name="Nelson K.E."/>
            <person name="Nelson W.C."/>
            <person name="Paulsen I."/>
            <person name="Penn K."/>
            <person name="Ren Q."/>
            <person name="Rosovitz M.J."/>
            <person name="Selengut J.D."/>
            <person name="Shrivastava S."/>
            <person name="Sullivan S.A."/>
            <person name="Tapia R."/>
            <person name="Thompson L.S."/>
            <person name="Watkins K.L."/>
            <person name="Yang Q."/>
            <person name="Yu C."/>
            <person name="Zafar N."/>
            <person name="Zhou L."/>
            <person name="Kuske C.R."/>
        </authorList>
    </citation>
    <scope>NUCLEOTIDE SEQUENCE [LARGE SCALE GENOMIC DNA]</scope>
    <source>
        <strain evidence="1 2">Ellin345</strain>
    </source>
</reference>
<dbReference type="STRING" id="204669.Acid345_3378"/>
<dbReference type="HOGENOM" id="CLU_2699901_0_0_0"/>
<dbReference type="Proteomes" id="UP000002432">
    <property type="component" value="Chromosome"/>
</dbReference>
<keyword evidence="2" id="KW-1185">Reference proteome</keyword>
<dbReference type="AlphaFoldDB" id="Q1IL71"/>
<dbReference type="EnsemblBacteria" id="ABF42379">
    <property type="protein sequence ID" value="ABF42379"/>
    <property type="gene ID" value="Acid345_3378"/>
</dbReference>
<name>Q1IL71_KORVE</name>
<sequence>MQLPAEAYRYRMQVSTVKSTLVDLHLIDPATGLSVLLVAEQVQRVTAHEMMRYLDGDHVIYTALDPEKKVFAV</sequence>
<protein>
    <submittedName>
        <fullName evidence="1">Uncharacterized protein</fullName>
    </submittedName>
</protein>
<dbReference type="RefSeq" id="WP_011524178.1">
    <property type="nucleotide sequence ID" value="NC_008009.1"/>
</dbReference>
<organism evidence="1 2">
    <name type="scientific">Koribacter versatilis (strain Ellin345)</name>
    <dbReference type="NCBI Taxonomy" id="204669"/>
    <lineage>
        <taxon>Bacteria</taxon>
        <taxon>Pseudomonadati</taxon>
        <taxon>Acidobacteriota</taxon>
        <taxon>Terriglobia</taxon>
        <taxon>Terriglobales</taxon>
        <taxon>Candidatus Korobacteraceae</taxon>
        <taxon>Candidatus Korobacter</taxon>
    </lineage>
</organism>